<accession>A0A4C1THX7</accession>
<evidence type="ECO:0000313" key="1">
    <source>
        <dbReference type="EMBL" id="GBP14139.1"/>
    </source>
</evidence>
<proteinExistence type="predicted"/>
<protein>
    <submittedName>
        <fullName evidence="1">Uncharacterized protein</fullName>
    </submittedName>
</protein>
<reference evidence="1 2" key="1">
    <citation type="journal article" date="2019" name="Commun. Biol.">
        <title>The bagworm genome reveals a unique fibroin gene that provides high tensile strength.</title>
        <authorList>
            <person name="Kono N."/>
            <person name="Nakamura H."/>
            <person name="Ohtoshi R."/>
            <person name="Tomita M."/>
            <person name="Numata K."/>
            <person name="Arakawa K."/>
        </authorList>
    </citation>
    <scope>NUCLEOTIDE SEQUENCE [LARGE SCALE GENOMIC DNA]</scope>
</reference>
<gene>
    <name evidence="1" type="ORF">EVAR_102806_1</name>
</gene>
<name>A0A4C1THX7_EUMVA</name>
<keyword evidence="2" id="KW-1185">Reference proteome</keyword>
<evidence type="ECO:0000313" key="2">
    <source>
        <dbReference type="Proteomes" id="UP000299102"/>
    </source>
</evidence>
<dbReference type="EMBL" id="BGZK01000061">
    <property type="protein sequence ID" value="GBP14139.1"/>
    <property type="molecule type" value="Genomic_DNA"/>
</dbReference>
<comment type="caution">
    <text evidence="1">The sequence shown here is derived from an EMBL/GenBank/DDBJ whole genome shotgun (WGS) entry which is preliminary data.</text>
</comment>
<dbReference type="Proteomes" id="UP000299102">
    <property type="component" value="Unassembled WGS sequence"/>
</dbReference>
<dbReference type="AlphaFoldDB" id="A0A4C1THX7"/>
<organism evidence="1 2">
    <name type="scientific">Eumeta variegata</name>
    <name type="common">Bagworm moth</name>
    <name type="synonym">Eumeta japonica</name>
    <dbReference type="NCBI Taxonomy" id="151549"/>
    <lineage>
        <taxon>Eukaryota</taxon>
        <taxon>Metazoa</taxon>
        <taxon>Ecdysozoa</taxon>
        <taxon>Arthropoda</taxon>
        <taxon>Hexapoda</taxon>
        <taxon>Insecta</taxon>
        <taxon>Pterygota</taxon>
        <taxon>Neoptera</taxon>
        <taxon>Endopterygota</taxon>
        <taxon>Lepidoptera</taxon>
        <taxon>Glossata</taxon>
        <taxon>Ditrysia</taxon>
        <taxon>Tineoidea</taxon>
        <taxon>Psychidae</taxon>
        <taxon>Oiketicinae</taxon>
        <taxon>Eumeta</taxon>
    </lineage>
</organism>
<sequence>MGPRFVCRGNPEGDSRPAVDVQRLKRSFQSECPERGPVEGQVLETSHVWDRLRVEFSTQTCYSHCHMGSILTPCPYPPS</sequence>